<evidence type="ECO:0000313" key="2">
    <source>
        <dbReference type="EMBL" id="MTH65058.1"/>
    </source>
</evidence>
<reference evidence="2 3" key="1">
    <citation type="submission" date="2019-11" db="EMBL/GenBank/DDBJ databases">
        <authorList>
            <person name="Dong K."/>
        </authorList>
    </citation>
    <scope>NUCLEOTIDE SEQUENCE [LARGE SCALE GENOMIC DNA]</scope>
    <source>
        <strain evidence="2 3">DK608</strain>
    </source>
</reference>
<organism evidence="2 3">
    <name type="scientific">Paracoccus shanxieyensis</name>
    <dbReference type="NCBI Taxonomy" id="2675752"/>
    <lineage>
        <taxon>Bacteria</taxon>
        <taxon>Pseudomonadati</taxon>
        <taxon>Pseudomonadota</taxon>
        <taxon>Alphaproteobacteria</taxon>
        <taxon>Rhodobacterales</taxon>
        <taxon>Paracoccaceae</taxon>
        <taxon>Paracoccus</taxon>
    </lineage>
</organism>
<dbReference type="Pfam" id="PF06568">
    <property type="entry name" value="YjiS-like"/>
    <property type="match status" value="1"/>
</dbReference>
<name>A0A6L6IZQ0_9RHOB</name>
<sequence length="50" mass="5506">MAGRRAAMRTTEELNSLRSRDLADLGISRHDIPALANDVRRKAVAKFLAA</sequence>
<evidence type="ECO:0000259" key="1">
    <source>
        <dbReference type="Pfam" id="PF06568"/>
    </source>
</evidence>
<dbReference type="InterPro" id="IPR009506">
    <property type="entry name" value="YjiS-like"/>
</dbReference>
<accession>A0A6L6IZQ0</accession>
<dbReference type="Proteomes" id="UP000478740">
    <property type="component" value="Unassembled WGS sequence"/>
</dbReference>
<gene>
    <name evidence="2" type="ORF">GL284_12360</name>
</gene>
<feature type="domain" description="YjiS-like" evidence="1">
    <location>
        <begin position="2"/>
        <end position="32"/>
    </location>
</feature>
<evidence type="ECO:0000313" key="3">
    <source>
        <dbReference type="Proteomes" id="UP000478740"/>
    </source>
</evidence>
<keyword evidence="3" id="KW-1185">Reference proteome</keyword>
<dbReference type="EMBL" id="WMII01000010">
    <property type="protein sequence ID" value="MTH65058.1"/>
    <property type="molecule type" value="Genomic_DNA"/>
</dbReference>
<dbReference type="AlphaFoldDB" id="A0A6L6IZQ0"/>
<protein>
    <submittedName>
        <fullName evidence="2">DUF1127 domain-containing protein</fullName>
    </submittedName>
</protein>
<comment type="caution">
    <text evidence="2">The sequence shown here is derived from an EMBL/GenBank/DDBJ whole genome shotgun (WGS) entry which is preliminary data.</text>
</comment>
<proteinExistence type="predicted"/>